<dbReference type="NCBIfam" id="TIGR02937">
    <property type="entry name" value="sigma70-ECF"/>
    <property type="match status" value="1"/>
</dbReference>
<dbReference type="CDD" id="cd06171">
    <property type="entry name" value="Sigma70_r4"/>
    <property type="match status" value="1"/>
</dbReference>
<dbReference type="InterPro" id="IPR013324">
    <property type="entry name" value="RNA_pol_sigma_r3/r4-like"/>
</dbReference>
<dbReference type="InterPro" id="IPR007627">
    <property type="entry name" value="RNA_pol_sigma70_r2"/>
</dbReference>
<dbReference type="InterPro" id="IPR013325">
    <property type="entry name" value="RNA_pol_sigma_r2"/>
</dbReference>
<protein>
    <submittedName>
        <fullName evidence="8">RNA polymerase sigma factor SigW</fullName>
    </submittedName>
</protein>
<dbReference type="Gene3D" id="1.10.1740.10">
    <property type="match status" value="1"/>
</dbReference>
<evidence type="ECO:0000259" key="6">
    <source>
        <dbReference type="Pfam" id="PF04542"/>
    </source>
</evidence>
<evidence type="ECO:0000256" key="3">
    <source>
        <dbReference type="ARBA" id="ARBA00023082"/>
    </source>
</evidence>
<dbReference type="GO" id="GO:0003677">
    <property type="term" value="F:DNA binding"/>
    <property type="evidence" value="ECO:0007669"/>
    <property type="project" value="UniProtKB-KW"/>
</dbReference>
<dbReference type="InterPro" id="IPR039425">
    <property type="entry name" value="RNA_pol_sigma-70-like"/>
</dbReference>
<keyword evidence="5" id="KW-0804">Transcription</keyword>
<dbReference type="Gene3D" id="1.10.10.10">
    <property type="entry name" value="Winged helix-like DNA-binding domain superfamily/Winged helix DNA-binding domain"/>
    <property type="match status" value="1"/>
</dbReference>
<dbReference type="SUPFAM" id="SSF88659">
    <property type="entry name" value="Sigma3 and sigma4 domains of RNA polymerase sigma factors"/>
    <property type="match status" value="1"/>
</dbReference>
<dbReference type="AlphaFoldDB" id="A0A383R9E3"/>
<feature type="domain" description="RNA polymerase sigma factor 70 region 4 type 2" evidence="7">
    <location>
        <begin position="133"/>
        <end position="183"/>
    </location>
</feature>
<feature type="domain" description="RNA polymerase sigma-70 region 2" evidence="6">
    <location>
        <begin position="23"/>
        <end position="90"/>
    </location>
</feature>
<dbReference type="PANTHER" id="PTHR43133">
    <property type="entry name" value="RNA POLYMERASE ECF-TYPE SIGMA FACTO"/>
    <property type="match status" value="1"/>
</dbReference>
<dbReference type="Pfam" id="PF04542">
    <property type="entry name" value="Sigma70_r2"/>
    <property type="match status" value="1"/>
</dbReference>
<evidence type="ECO:0000313" key="8">
    <source>
        <dbReference type="EMBL" id="SYX83725.1"/>
    </source>
</evidence>
<sequence>MNTSIDQIQQLVLAGDERVYTKLYIEYRSLLVQHAYRYVRNQQDAEDVVQEAYIRIFRNLHRYNFSCKICSWMKLIVKNLCIDLIRQRTRKPAVHFTENIAYDNQEQPLIETLQDQTQGPEQQILEQEVQHNVINIVNEMPDAYRDVFRLRYLSEYSLAEISNVLSLEINTVKSRLFRGKKYLRKQYDSGDICS</sequence>
<evidence type="ECO:0000313" key="9">
    <source>
        <dbReference type="Proteomes" id="UP000304148"/>
    </source>
</evidence>
<proteinExistence type="inferred from homology"/>
<organism evidence="8 9">
    <name type="scientific">Paenibacillus alvei</name>
    <name type="common">Bacillus alvei</name>
    <dbReference type="NCBI Taxonomy" id="44250"/>
    <lineage>
        <taxon>Bacteria</taxon>
        <taxon>Bacillati</taxon>
        <taxon>Bacillota</taxon>
        <taxon>Bacilli</taxon>
        <taxon>Bacillales</taxon>
        <taxon>Paenibacillaceae</taxon>
        <taxon>Paenibacillus</taxon>
    </lineage>
</organism>
<evidence type="ECO:0000256" key="1">
    <source>
        <dbReference type="ARBA" id="ARBA00010641"/>
    </source>
</evidence>
<dbReference type="RefSeq" id="WP_138185753.1">
    <property type="nucleotide sequence ID" value="NZ_LS992241.1"/>
</dbReference>
<keyword evidence="2" id="KW-0805">Transcription regulation</keyword>
<dbReference type="Proteomes" id="UP000304148">
    <property type="component" value="Chromosome"/>
</dbReference>
<dbReference type="GO" id="GO:0006352">
    <property type="term" value="P:DNA-templated transcription initiation"/>
    <property type="evidence" value="ECO:0007669"/>
    <property type="project" value="InterPro"/>
</dbReference>
<dbReference type="InterPro" id="IPR014284">
    <property type="entry name" value="RNA_pol_sigma-70_dom"/>
</dbReference>
<comment type="similarity">
    <text evidence="1">Belongs to the sigma-70 factor family. ECF subfamily.</text>
</comment>
<gene>
    <name evidence="8" type="ORF">PBLR_12147</name>
</gene>
<evidence type="ECO:0000256" key="5">
    <source>
        <dbReference type="ARBA" id="ARBA00023163"/>
    </source>
</evidence>
<dbReference type="SUPFAM" id="SSF88946">
    <property type="entry name" value="Sigma2 domain of RNA polymerase sigma factors"/>
    <property type="match status" value="1"/>
</dbReference>
<dbReference type="PANTHER" id="PTHR43133:SF8">
    <property type="entry name" value="RNA POLYMERASE SIGMA FACTOR HI_1459-RELATED"/>
    <property type="match status" value="1"/>
</dbReference>
<dbReference type="InterPro" id="IPR013249">
    <property type="entry name" value="RNA_pol_sigma70_r4_t2"/>
</dbReference>
<dbReference type="EMBL" id="LS992241">
    <property type="protein sequence ID" value="SYX83725.1"/>
    <property type="molecule type" value="Genomic_DNA"/>
</dbReference>
<keyword evidence="4" id="KW-0238">DNA-binding</keyword>
<dbReference type="Pfam" id="PF08281">
    <property type="entry name" value="Sigma70_r4_2"/>
    <property type="match status" value="1"/>
</dbReference>
<keyword evidence="3" id="KW-0731">Sigma factor</keyword>
<dbReference type="GO" id="GO:0016987">
    <property type="term" value="F:sigma factor activity"/>
    <property type="evidence" value="ECO:0007669"/>
    <property type="project" value="UniProtKB-KW"/>
</dbReference>
<name>A0A383R9E3_PAEAL</name>
<evidence type="ECO:0000259" key="7">
    <source>
        <dbReference type="Pfam" id="PF08281"/>
    </source>
</evidence>
<evidence type="ECO:0000256" key="4">
    <source>
        <dbReference type="ARBA" id="ARBA00023125"/>
    </source>
</evidence>
<dbReference type="InterPro" id="IPR036388">
    <property type="entry name" value="WH-like_DNA-bd_sf"/>
</dbReference>
<accession>A0A383R9E3</accession>
<reference evidence="9" key="1">
    <citation type="submission" date="2018-08" db="EMBL/GenBank/DDBJ databases">
        <authorList>
            <person name="Chevrot R."/>
        </authorList>
    </citation>
    <scope>NUCLEOTIDE SEQUENCE [LARGE SCALE GENOMIC DNA]</scope>
</reference>
<evidence type="ECO:0000256" key="2">
    <source>
        <dbReference type="ARBA" id="ARBA00023015"/>
    </source>
</evidence>